<dbReference type="InterPro" id="IPR043502">
    <property type="entry name" value="DNA/RNA_pol_sf"/>
</dbReference>
<dbReference type="Pfam" id="PF05585">
    <property type="entry name" value="DUF1758"/>
    <property type="match status" value="1"/>
</dbReference>
<keyword evidence="1" id="KW-0175">Coiled coil</keyword>
<keyword evidence="6" id="KW-1185">Reference proteome</keyword>
<feature type="coiled-coil region" evidence="1">
    <location>
        <begin position="307"/>
        <end position="341"/>
    </location>
</feature>
<dbReference type="EMBL" id="CANHGI010000003">
    <property type="protein sequence ID" value="CAI5444496.1"/>
    <property type="molecule type" value="Genomic_DNA"/>
</dbReference>
<dbReference type="InterPro" id="IPR040676">
    <property type="entry name" value="DUF5641"/>
</dbReference>
<dbReference type="Pfam" id="PF00078">
    <property type="entry name" value="RVT_1"/>
    <property type="match status" value="1"/>
</dbReference>
<protein>
    <recommendedName>
        <fullName evidence="4">Integrase catalytic domain-containing protein</fullName>
    </recommendedName>
</protein>
<dbReference type="GO" id="GO:0042575">
    <property type="term" value="C:DNA polymerase complex"/>
    <property type="evidence" value="ECO:0007669"/>
    <property type="project" value="UniProtKB-ARBA"/>
</dbReference>
<feature type="region of interest" description="Disordered" evidence="2">
    <location>
        <begin position="554"/>
        <end position="738"/>
    </location>
</feature>
<keyword evidence="3" id="KW-0732">Signal</keyword>
<dbReference type="InterPro" id="IPR008737">
    <property type="entry name" value="DUF1758"/>
</dbReference>
<dbReference type="Pfam" id="PF17921">
    <property type="entry name" value="Integrase_H2C2"/>
    <property type="match status" value="1"/>
</dbReference>
<dbReference type="OrthoDB" id="5875526at2759"/>
<dbReference type="Pfam" id="PF05380">
    <property type="entry name" value="Peptidase_A17"/>
    <property type="match status" value="1"/>
</dbReference>
<dbReference type="InterPro" id="IPR005312">
    <property type="entry name" value="DUF1759"/>
</dbReference>
<evidence type="ECO:0000259" key="4">
    <source>
        <dbReference type="PROSITE" id="PS50994"/>
    </source>
</evidence>
<proteinExistence type="predicted"/>
<evidence type="ECO:0000313" key="6">
    <source>
        <dbReference type="Proteomes" id="UP001152747"/>
    </source>
</evidence>
<reference evidence="5" key="1">
    <citation type="submission" date="2022-11" db="EMBL/GenBank/DDBJ databases">
        <authorList>
            <person name="Kikuchi T."/>
        </authorList>
    </citation>
    <scope>NUCLEOTIDE SEQUENCE</scope>
    <source>
        <strain evidence="5">PS1010</strain>
    </source>
</reference>
<dbReference type="GO" id="GO:0003676">
    <property type="term" value="F:nucleic acid binding"/>
    <property type="evidence" value="ECO:0007669"/>
    <property type="project" value="InterPro"/>
</dbReference>
<feature type="compositionally biased region" description="Basic and acidic residues" evidence="2">
    <location>
        <begin position="571"/>
        <end position="668"/>
    </location>
</feature>
<name>A0A9P1IG46_9PELO</name>
<dbReference type="PANTHER" id="PTHR47331">
    <property type="entry name" value="PHD-TYPE DOMAIN-CONTAINING PROTEIN"/>
    <property type="match status" value="1"/>
</dbReference>
<dbReference type="Gene3D" id="3.30.70.270">
    <property type="match status" value="1"/>
</dbReference>
<dbReference type="Proteomes" id="UP001152747">
    <property type="component" value="Unassembled WGS sequence"/>
</dbReference>
<dbReference type="InterPro" id="IPR043128">
    <property type="entry name" value="Rev_trsase/Diguanyl_cyclase"/>
</dbReference>
<dbReference type="PROSITE" id="PS50994">
    <property type="entry name" value="INTEGRASE"/>
    <property type="match status" value="1"/>
</dbReference>
<evidence type="ECO:0000256" key="1">
    <source>
        <dbReference type="SAM" id="Coils"/>
    </source>
</evidence>
<dbReference type="Pfam" id="PF18701">
    <property type="entry name" value="DUF5641"/>
    <property type="match status" value="1"/>
</dbReference>
<feature type="chain" id="PRO_5040495159" description="Integrase catalytic domain-containing protein" evidence="3">
    <location>
        <begin position="21"/>
        <end position="2157"/>
    </location>
</feature>
<evidence type="ECO:0000313" key="5">
    <source>
        <dbReference type="EMBL" id="CAI5444496.1"/>
    </source>
</evidence>
<feature type="compositionally biased region" description="Basic and acidic residues" evidence="2">
    <location>
        <begin position="716"/>
        <end position="738"/>
    </location>
</feature>
<evidence type="ECO:0000256" key="2">
    <source>
        <dbReference type="SAM" id="MobiDB-lite"/>
    </source>
</evidence>
<dbReference type="Gene3D" id="3.10.10.10">
    <property type="entry name" value="HIV Type 1 Reverse Transcriptase, subunit A, domain 1"/>
    <property type="match status" value="1"/>
</dbReference>
<gene>
    <name evidence="5" type="ORF">CAMP_LOCUS7133</name>
</gene>
<dbReference type="InterPro" id="IPR012337">
    <property type="entry name" value="RNaseH-like_sf"/>
</dbReference>
<dbReference type="InterPro" id="IPR000477">
    <property type="entry name" value="RT_dom"/>
</dbReference>
<feature type="domain" description="Integrase catalytic" evidence="4">
    <location>
        <begin position="1711"/>
        <end position="1900"/>
    </location>
</feature>
<dbReference type="InterPro" id="IPR036397">
    <property type="entry name" value="RNaseH_sf"/>
</dbReference>
<evidence type="ECO:0000256" key="3">
    <source>
        <dbReference type="SAM" id="SignalP"/>
    </source>
</evidence>
<dbReference type="Pfam" id="PF03564">
    <property type="entry name" value="DUF1759"/>
    <property type="match status" value="1"/>
</dbReference>
<feature type="compositionally biased region" description="Basic and acidic residues" evidence="2">
    <location>
        <begin position="675"/>
        <end position="707"/>
    </location>
</feature>
<dbReference type="PANTHER" id="PTHR47331:SF1">
    <property type="entry name" value="GAG-LIKE PROTEIN"/>
    <property type="match status" value="1"/>
</dbReference>
<dbReference type="Gene3D" id="1.10.340.70">
    <property type="match status" value="1"/>
</dbReference>
<dbReference type="SUPFAM" id="SSF56672">
    <property type="entry name" value="DNA/RNA polymerases"/>
    <property type="match status" value="1"/>
</dbReference>
<dbReference type="Gene3D" id="3.30.420.10">
    <property type="entry name" value="Ribonuclease H-like superfamily/Ribonuclease H"/>
    <property type="match status" value="2"/>
</dbReference>
<comment type="caution">
    <text evidence="5">The sequence shown here is derived from an EMBL/GenBank/DDBJ whole genome shotgun (WGS) entry which is preliminary data.</text>
</comment>
<sequence length="2157" mass="251566">MKLGFYILIILALNVLSIFAAYENPQCPEPAKNDKLTSPDKVLILFVIGFSNDGIDKNNIAYLLKQLACSIPTNPNIESGAFHTFNNDTYTNGNTNVKTTWKNLEDIFNEPNSATTCAKFGIGLDFLKTYQFTASKIKLIFHDGLMTGSTNCDHKKIFKDKQFNPKFELYQIKFSAGNDPNTMYYPTVSSIKTGRSEITREKVKELLEISYEGIQEMSDYAEKKLEIVRIRHKELLKAFEKNEGKNGEELQELDIDIQSKMKEGDVENLFEELKKAEAEEGIQNDTKEKLENIMKSQNVVKTEEKTEKEDEKDMKNIVEKMTELEKMMKNAGEKNESWNTANFLMKHEMIDIQKYSGEQEGFSTFIEMFESLIHKDKSLPNVVKQGALKALTGGKARDQVSRFPDDGTQYEECVEMLKKVFGNLNYQYVAIWNNIKNMKAAKPEISSCREVFNEIIILILRMERLGIETNQLPYMAEIKSKFPAHVIRELIKKERSLENQRFNSLQEMMKIIENYITMQEEIEITTKTHGTVSLAEELSNLKVETKEDLQPSWKEKGSYYKDNGSYYKQKGQPDVKFERKEYKNDRNTRWDKSKERGQNRDKTDVRRDQTPYRRKYDNEEKGPERNRSQSRDGYKNRSRDDYRNRSRDNYRDRSRDYKSQERFRERSRGRSFSRGRREENDRFRSRSKDYRKYESRSRSRNERDNRYYRRGSRSVEGNRRSYSGKRDNGNDRNQDRYVRTRQYATSTWGSNLLTARLKIMIEDKARFATVFLDTGSDCSFIVQKMAKNLKVVKKDCKLRINHFGNNVTERVCDKVEVIIRTKAGNVRIEAYVIDYITGKGKNVEISEADRKELKKKGIEDFQNKGMFEPDILIGLDYFFDIIDNKMKGTKLPSGMHLVETPIGNMICGKASDKEKNSENSVFITNIEEEEALESMFFLEETHKKELGYNDEVILEEFEKSVKITDKGIEVGWPWKPNGKEMLKDNREISYRRLVKLRETKNGLEKMRKIEKTLQEHLKAGYIEEITMDEIEKSGNPCYFMPVQVVTNENSETTRDRVVFDGSSSKKNEKSLNAVLAQGPVKVPEVQRILLKAKTSNKVLSSDIEKAYHQIWLKEEDRNTTCFFFARDIEKPITKNNIVIYRFTRIPFGIISSPFLLMEAIKFFANKKCKNEHVMNAINKSMYVDNLFIFLNDVKELKDICEYSKDFFSKLKMNLREYWINGEDLTKILKPEDVSKSGENQKILGYKWSTTKDTFKVKQPRKLKENILSKREAMGYLGSIFDPLGTHSPLTTEGKLLIPKVFEAKGDWSTKITKETYDLIKKYDERIRKCEMETKRIEVQFSQNQEYELHVFTDASEFIYGACAYLIINENGKRMIQLLASKQRLAGKKNAVTIPKLELAGITLGSTLADQIIDQIDLKIKKCTIHSDSMIALCWINNNEKKQVYVENRCKEIKKIIRKLEKKGMKCELRHVRTEDNPADLITRGVETAEELKRSIWFYGPKWLKDSEKSWKTELIVKIDKEEVVNVNLIEQEKSRLELDFTNSWKKAKNVFAFVLKFLKIKVYEKVGNESKKKILENIPEIEGMSTEKKLKLNDVKNSEKMILRLHQIDEKIIENQKRGLLKKENLVCRKTRLENALDGETLKFLRVIKPNSKLGKMIISQLHEMYGHSGVNTTMGFVNEKFYGNNLRRAVKNVLKSCVKCRKMNNRPYEYPEAPNLPKDRVTASTRAFENSAVDFCGPFKVRQGNELIKTYIAVFTCLSSRAVHLEVTQTVSTDEFLLAFSRFMSRRGTPKRMRSDNGASFVLTNKILKSEKDVVKLNQAMNRENIEWIFNCPLAPWQGGVFERMVQIVKKALIQSMGKNVVNYVNFETVVVNVERIINERPITVVSNDEKSDVWTNILRPAQLICPKWNHIEYDPKNFDKEYDQYTESYRECEKYVSKFWKVWSRDYVLNNEYFKKTVKQKGASHAEKIPEKGEIVLIKDEMRKRKDWRLGKIEEVVISRDKVVRSATVRTHSNKGPQIIKRPINKLIPLEIRYVENNSVTDQQKVRSTTGCAMAKGIVMTLMALSILRPTDAVLYKDVFNIRFEHKCLQKLVGLPRSNDGTFFSKKRLLEILNPRRMTYWMSVIRMVSHYQGSHRRSQSMCALTRGSKKRTSPK</sequence>
<organism evidence="5 6">
    <name type="scientific">Caenorhabditis angaria</name>
    <dbReference type="NCBI Taxonomy" id="860376"/>
    <lineage>
        <taxon>Eukaryota</taxon>
        <taxon>Metazoa</taxon>
        <taxon>Ecdysozoa</taxon>
        <taxon>Nematoda</taxon>
        <taxon>Chromadorea</taxon>
        <taxon>Rhabditida</taxon>
        <taxon>Rhabditina</taxon>
        <taxon>Rhabditomorpha</taxon>
        <taxon>Rhabditoidea</taxon>
        <taxon>Rhabditidae</taxon>
        <taxon>Peloderinae</taxon>
        <taxon>Caenorhabditis</taxon>
    </lineage>
</organism>
<dbReference type="GO" id="GO:0015074">
    <property type="term" value="P:DNA integration"/>
    <property type="evidence" value="ECO:0007669"/>
    <property type="project" value="InterPro"/>
</dbReference>
<accession>A0A9P1IG46</accession>
<dbReference type="InterPro" id="IPR001584">
    <property type="entry name" value="Integrase_cat-core"/>
</dbReference>
<feature type="signal peptide" evidence="3">
    <location>
        <begin position="1"/>
        <end position="20"/>
    </location>
</feature>
<dbReference type="InterPro" id="IPR008042">
    <property type="entry name" value="Retrotrans_Pao"/>
</dbReference>
<dbReference type="SUPFAM" id="SSF53098">
    <property type="entry name" value="Ribonuclease H-like"/>
    <property type="match status" value="1"/>
</dbReference>
<dbReference type="InterPro" id="IPR041588">
    <property type="entry name" value="Integrase_H2C2"/>
</dbReference>